<feature type="non-terminal residue" evidence="2">
    <location>
        <position position="62"/>
    </location>
</feature>
<dbReference type="AlphaFoldDB" id="A0A2R6PJD5"/>
<accession>A0A2R6PJD5</accession>
<evidence type="ECO:0000313" key="3">
    <source>
        <dbReference type="Proteomes" id="UP000186601"/>
    </source>
</evidence>
<feature type="transmembrane region" description="Helical" evidence="1">
    <location>
        <begin position="37"/>
        <end position="56"/>
    </location>
</feature>
<keyword evidence="1" id="KW-0812">Transmembrane</keyword>
<evidence type="ECO:0000256" key="1">
    <source>
        <dbReference type="SAM" id="Phobius"/>
    </source>
</evidence>
<dbReference type="EMBL" id="MLYV02000472">
    <property type="protein sequence ID" value="PSR92368.1"/>
    <property type="molecule type" value="Genomic_DNA"/>
</dbReference>
<protein>
    <submittedName>
        <fullName evidence="2">Uncharacterized protein</fullName>
    </submittedName>
</protein>
<keyword evidence="3" id="KW-1185">Reference proteome</keyword>
<sequence length="62" mass="6891">PSRWTCVLALQTAGEVASHCKPPGTWLRIANRRERGYVLRIADSVLYLLVGVVQWISSIALV</sequence>
<feature type="non-terminal residue" evidence="2">
    <location>
        <position position="1"/>
    </location>
</feature>
<reference evidence="2 3" key="1">
    <citation type="submission" date="2018-02" db="EMBL/GenBank/DDBJ databases">
        <title>Genome sequence of the basidiomycete white-rot fungus Phlebia centrifuga.</title>
        <authorList>
            <person name="Granchi Z."/>
            <person name="Peng M."/>
            <person name="de Vries R.P."/>
            <person name="Hilden K."/>
            <person name="Makela M.R."/>
            <person name="Grigoriev I."/>
            <person name="Riley R."/>
        </authorList>
    </citation>
    <scope>NUCLEOTIDE SEQUENCE [LARGE SCALE GENOMIC DNA]</scope>
    <source>
        <strain evidence="2 3">FBCC195</strain>
    </source>
</reference>
<comment type="caution">
    <text evidence="2">The sequence shown here is derived from an EMBL/GenBank/DDBJ whole genome shotgun (WGS) entry which is preliminary data.</text>
</comment>
<organism evidence="2 3">
    <name type="scientific">Hermanssonia centrifuga</name>
    <dbReference type="NCBI Taxonomy" id="98765"/>
    <lineage>
        <taxon>Eukaryota</taxon>
        <taxon>Fungi</taxon>
        <taxon>Dikarya</taxon>
        <taxon>Basidiomycota</taxon>
        <taxon>Agaricomycotina</taxon>
        <taxon>Agaricomycetes</taxon>
        <taxon>Polyporales</taxon>
        <taxon>Meruliaceae</taxon>
        <taxon>Hermanssonia</taxon>
    </lineage>
</organism>
<evidence type="ECO:0000313" key="2">
    <source>
        <dbReference type="EMBL" id="PSR92368.1"/>
    </source>
</evidence>
<dbReference type="Proteomes" id="UP000186601">
    <property type="component" value="Unassembled WGS sequence"/>
</dbReference>
<keyword evidence="1" id="KW-0472">Membrane</keyword>
<gene>
    <name evidence="2" type="ORF">PHLCEN_2v4722</name>
</gene>
<proteinExistence type="predicted"/>
<name>A0A2R6PJD5_9APHY</name>
<keyword evidence="1" id="KW-1133">Transmembrane helix</keyword>